<dbReference type="EMBL" id="JANBPY010000303">
    <property type="protein sequence ID" value="KAJ1967657.1"/>
    <property type="molecule type" value="Genomic_DNA"/>
</dbReference>
<evidence type="ECO:0000313" key="2">
    <source>
        <dbReference type="EMBL" id="KAJ1967657.1"/>
    </source>
</evidence>
<gene>
    <name evidence="2" type="ORF">IWQ62_001720</name>
</gene>
<proteinExistence type="predicted"/>
<feature type="region of interest" description="Disordered" evidence="1">
    <location>
        <begin position="262"/>
        <end position="292"/>
    </location>
</feature>
<protein>
    <submittedName>
        <fullName evidence="2">Uncharacterized protein</fullName>
    </submittedName>
</protein>
<reference evidence="2" key="1">
    <citation type="submission" date="2022-07" db="EMBL/GenBank/DDBJ databases">
        <title>Phylogenomic reconstructions and comparative analyses of Kickxellomycotina fungi.</title>
        <authorList>
            <person name="Reynolds N.K."/>
            <person name="Stajich J.E."/>
            <person name="Barry K."/>
            <person name="Grigoriev I.V."/>
            <person name="Crous P."/>
            <person name="Smith M.E."/>
        </authorList>
    </citation>
    <scope>NUCLEOTIDE SEQUENCE</scope>
    <source>
        <strain evidence="2">RSA 1196</strain>
    </source>
</reference>
<keyword evidence="3" id="KW-1185">Reference proteome</keyword>
<sequence length="584" mass="64691">MIAQVEHRHDVATQLQVHRCLFVRDLWAAAAQQTSVTIQALEADTLEVVDFWFSLTRNPFVGGRPDRPLEPDTEQTRTLSFLRVRVTGILVGSEPEVQPTPSNESRSQRCGLGKMYYIDDSTGIVGFRFPPPSTSVQQYYVARLEAQLDQSLGSTVEVLGKVAELPEPGSGSGPTRYIDCLGCDIKTDVMHDLYWTLNVIKMYRNQYFPDEFRRIDPSDNAMATPPPQSIDSTHMSYHVTPLSNRQPSFRAISQVTPHCLIRPGVSKENSTSTNSHPLSKSPTAPPPDQSTGIIDLVKSNEMEDDPFDDLDVDDLDSIERMANMTQAATVGDKLTSSDVESFIRAKGAGADMGQIRNAFPQANPQDLQNLVTDLLELGVIYEPMANDKPPVRFKVCPVTINSTNSLDADTKPYHNVAYLHPLLWKQWGLTELHPWGQVFYVCDSPSLHWRTAYCRLTPEPQSSSAITHLRLGVALSRAATPIELRGLPAPSDNFTAYLECLTSQQCSPVVQVKVEIKPPTTRSGLKVLAKWGGVQDNTLPQLEFTVLKSILRGILVDSTGVETWHKGEAVDEMLCLTSGQVGYV</sequence>
<accession>A0A9W8ARR9</accession>
<dbReference type="Proteomes" id="UP001150925">
    <property type="component" value="Unassembled WGS sequence"/>
</dbReference>
<comment type="caution">
    <text evidence="2">The sequence shown here is derived from an EMBL/GenBank/DDBJ whole genome shotgun (WGS) entry which is preliminary data.</text>
</comment>
<dbReference type="AlphaFoldDB" id="A0A9W8ARR9"/>
<evidence type="ECO:0000256" key="1">
    <source>
        <dbReference type="SAM" id="MobiDB-lite"/>
    </source>
</evidence>
<name>A0A9W8ARR9_9FUNG</name>
<organism evidence="2 3">
    <name type="scientific">Dispira parvispora</name>
    <dbReference type="NCBI Taxonomy" id="1520584"/>
    <lineage>
        <taxon>Eukaryota</taxon>
        <taxon>Fungi</taxon>
        <taxon>Fungi incertae sedis</taxon>
        <taxon>Zoopagomycota</taxon>
        <taxon>Kickxellomycotina</taxon>
        <taxon>Dimargaritomycetes</taxon>
        <taxon>Dimargaritales</taxon>
        <taxon>Dimargaritaceae</taxon>
        <taxon>Dispira</taxon>
    </lineage>
</organism>
<dbReference type="OrthoDB" id="2110829at2759"/>
<evidence type="ECO:0000313" key="3">
    <source>
        <dbReference type="Proteomes" id="UP001150925"/>
    </source>
</evidence>
<feature type="compositionally biased region" description="Polar residues" evidence="1">
    <location>
        <begin position="267"/>
        <end position="282"/>
    </location>
</feature>